<dbReference type="GO" id="GO:0017004">
    <property type="term" value="P:cytochrome complex assembly"/>
    <property type="evidence" value="ECO:0007669"/>
    <property type="project" value="InterPro"/>
</dbReference>
<dbReference type="AlphaFoldDB" id="A0A133V8W9"/>
<evidence type="ECO:0000256" key="2">
    <source>
        <dbReference type="ARBA" id="ARBA00023136"/>
    </source>
</evidence>
<proteinExistence type="predicted"/>
<dbReference type="GO" id="GO:0020037">
    <property type="term" value="F:heme binding"/>
    <property type="evidence" value="ECO:0007669"/>
    <property type="project" value="InterPro"/>
</dbReference>
<dbReference type="InterPro" id="IPR004329">
    <property type="entry name" value="CcmE"/>
</dbReference>
<name>A0A133V8W9_9EURY</name>
<dbReference type="EMBL" id="LHXZ01000046">
    <property type="protein sequence ID" value="KXB02910.1"/>
    <property type="molecule type" value="Genomic_DNA"/>
</dbReference>
<comment type="caution">
    <text evidence="3">The sequence shown here is derived from an EMBL/GenBank/DDBJ whole genome shotgun (WGS) entry which is preliminary data.</text>
</comment>
<dbReference type="Pfam" id="PF03100">
    <property type="entry name" value="CcmE"/>
    <property type="match status" value="1"/>
</dbReference>
<accession>A0A133V8W9</accession>
<protein>
    <recommendedName>
        <fullName evidence="5">Cytochrome c maturation protein CcmE</fullName>
    </recommendedName>
</protein>
<evidence type="ECO:0000256" key="1">
    <source>
        <dbReference type="ARBA" id="ARBA00004370"/>
    </source>
</evidence>
<reference evidence="3 4" key="1">
    <citation type="journal article" date="2016" name="Sci. Rep.">
        <title>Metabolic traits of an uncultured archaeal lineage -MSBL1- from brine pools of the Red Sea.</title>
        <authorList>
            <person name="Mwirichia R."/>
            <person name="Alam I."/>
            <person name="Rashid M."/>
            <person name="Vinu M."/>
            <person name="Ba-Alawi W."/>
            <person name="Anthony Kamau A."/>
            <person name="Kamanda Ngugi D."/>
            <person name="Goker M."/>
            <person name="Klenk H.P."/>
            <person name="Bajic V."/>
            <person name="Stingl U."/>
        </authorList>
    </citation>
    <scope>NUCLEOTIDE SEQUENCE [LARGE SCALE GENOMIC DNA]</scope>
    <source>
        <strain evidence="3">SCGC-AAA261F19</strain>
    </source>
</reference>
<evidence type="ECO:0008006" key="5">
    <source>
        <dbReference type="Google" id="ProtNLM"/>
    </source>
</evidence>
<dbReference type="Proteomes" id="UP000070565">
    <property type="component" value="Unassembled WGS sequence"/>
</dbReference>
<dbReference type="InterPro" id="IPR036127">
    <property type="entry name" value="CcmE-like_sf"/>
</dbReference>
<dbReference type="SUPFAM" id="SSF82093">
    <property type="entry name" value="Heme chaperone CcmE"/>
    <property type="match status" value="1"/>
</dbReference>
<keyword evidence="4" id="KW-1185">Reference proteome</keyword>
<dbReference type="GO" id="GO:0005886">
    <property type="term" value="C:plasma membrane"/>
    <property type="evidence" value="ECO:0007669"/>
    <property type="project" value="InterPro"/>
</dbReference>
<organism evidence="3 4">
    <name type="scientific">candidate division MSBL1 archaeon SCGC-AAA261F19</name>
    <dbReference type="NCBI Taxonomy" id="1698275"/>
    <lineage>
        <taxon>Archaea</taxon>
        <taxon>Methanobacteriati</taxon>
        <taxon>Methanobacteriota</taxon>
        <taxon>candidate division MSBL1</taxon>
    </lineage>
</organism>
<sequence length="125" mass="13951">MRKKKLILGLVVLIAIIFILARGGSSPRPYRTVSELKTNAEDFYGKKVQVAGSVVSWMPENNVVIITDWEENLKVEMKENPPETLEEGKRIAATGILRRADGGPYLASASIEVGCKSEYREEKKE</sequence>
<dbReference type="GO" id="GO:0017003">
    <property type="term" value="P:protein-heme linkage"/>
    <property type="evidence" value="ECO:0007669"/>
    <property type="project" value="InterPro"/>
</dbReference>
<keyword evidence="2" id="KW-0472">Membrane</keyword>
<dbReference type="InterPro" id="IPR012340">
    <property type="entry name" value="NA-bd_OB-fold"/>
</dbReference>
<evidence type="ECO:0000313" key="3">
    <source>
        <dbReference type="EMBL" id="KXB02910.1"/>
    </source>
</evidence>
<dbReference type="Gene3D" id="2.40.50.140">
    <property type="entry name" value="Nucleic acid-binding proteins"/>
    <property type="match status" value="1"/>
</dbReference>
<evidence type="ECO:0000313" key="4">
    <source>
        <dbReference type="Proteomes" id="UP000070565"/>
    </source>
</evidence>
<gene>
    <name evidence="3" type="ORF">AKJ45_03145</name>
</gene>
<comment type="subcellular location">
    <subcellularLocation>
        <location evidence="1">Membrane</location>
    </subcellularLocation>
</comment>